<comment type="caution">
    <text evidence="1">The sequence shown here is derived from an EMBL/GenBank/DDBJ whole genome shotgun (WGS) entry which is preliminary data.</text>
</comment>
<dbReference type="EMBL" id="CM034390">
    <property type="protein sequence ID" value="KAJ0182008.1"/>
    <property type="molecule type" value="Genomic_DNA"/>
</dbReference>
<organism evidence="1 2">
    <name type="scientific">Dendrolimus kikuchii</name>
    <dbReference type="NCBI Taxonomy" id="765133"/>
    <lineage>
        <taxon>Eukaryota</taxon>
        <taxon>Metazoa</taxon>
        <taxon>Ecdysozoa</taxon>
        <taxon>Arthropoda</taxon>
        <taxon>Hexapoda</taxon>
        <taxon>Insecta</taxon>
        <taxon>Pterygota</taxon>
        <taxon>Neoptera</taxon>
        <taxon>Endopterygota</taxon>
        <taxon>Lepidoptera</taxon>
        <taxon>Glossata</taxon>
        <taxon>Ditrysia</taxon>
        <taxon>Bombycoidea</taxon>
        <taxon>Lasiocampidae</taxon>
        <taxon>Dendrolimus</taxon>
    </lineage>
</organism>
<evidence type="ECO:0000313" key="1">
    <source>
        <dbReference type="EMBL" id="KAJ0182008.1"/>
    </source>
</evidence>
<sequence length="657" mass="76314">MGQCVKGVGKNRWLLLRFKYVFILSTLLGSSLLILFIRTGTDILFYSNSQYTLLDSYRFGDSEAATTINTEGCTIPDLKPFDESVNKFIERPKNVKQCKDAGNSLLDNNDTHIWVVSRNLQHYDIPEEYNITCCYKSFYRPAAISDISSINVDDRVLYEKCIFFYDSIEVSHEFVRVSCTYKFKKVYQKLFLFARRKPFISYKGDIETSQNHSTYNVIVIGIDAISRLNFYRTMPKSLAYLKKKRAIELFGYNKLGDNTFPNVIPLLLGIKEADLKRACWPNTRASFDNCPFIWEWYKQAGYYTALGEDNARLGTFNLDKFGFTRTPTDYYIHTFMHEAEVLVGNNKDFNAYLCMGDKYFYKVLLDYIEGLASTLNPFRWFGFFWEVSMSHDYLNYPMLMDDNVETFLRNMDLKGHLNDTILILLSDHGLRWGDIRYTKQGRLEERLPLVHILLPDSFQEDYSLAYKNIKENAHKLTTPFDIHATLSDLINMDEVKDEQIKLRSQTSYASNKNISLFIPIPGNRTCQTAGIADHWCTCTKTAKMSVKSEEAQLAAAYLVRNLNMQLHEHRQCAKLRLVQILEATEIISGTPRNEEIGWQEFMVVVRTEPGDGVFEATLRRNTHEWILSGTVSRLNLYGDQSRCIHQYQLKLYCYCIQ</sequence>
<dbReference type="Proteomes" id="UP000824533">
    <property type="component" value="Linkage Group LG04"/>
</dbReference>
<accession>A0ACC1DEE8</accession>
<name>A0ACC1DEE8_9NEOP</name>
<protein>
    <submittedName>
        <fullName evidence="1">Uncharacterized protein</fullName>
    </submittedName>
</protein>
<reference evidence="1 2" key="1">
    <citation type="journal article" date="2021" name="Front. Genet.">
        <title>Chromosome-Level Genome Assembly Reveals Significant Gene Expansion in the Toll and IMD Signaling Pathways of Dendrolimus kikuchii.</title>
        <authorList>
            <person name="Zhou J."/>
            <person name="Wu P."/>
            <person name="Xiong Z."/>
            <person name="Liu N."/>
            <person name="Zhao N."/>
            <person name="Ji M."/>
            <person name="Qiu Y."/>
            <person name="Yang B."/>
        </authorList>
    </citation>
    <scope>NUCLEOTIDE SEQUENCE [LARGE SCALE GENOMIC DNA]</scope>
    <source>
        <strain evidence="1">Ann1</strain>
    </source>
</reference>
<gene>
    <name evidence="1" type="ORF">K1T71_002730</name>
</gene>
<keyword evidence="2" id="KW-1185">Reference proteome</keyword>
<evidence type="ECO:0000313" key="2">
    <source>
        <dbReference type="Proteomes" id="UP000824533"/>
    </source>
</evidence>
<proteinExistence type="predicted"/>